<evidence type="ECO:0000313" key="1">
    <source>
        <dbReference type="EMBL" id="OLN23950.1"/>
    </source>
</evidence>
<dbReference type="Proteomes" id="UP000185568">
    <property type="component" value="Unassembled WGS sequence"/>
</dbReference>
<dbReference type="AlphaFoldDB" id="A0A1Q8Q9D9"/>
<comment type="caution">
    <text evidence="1">The sequence shown here is derived from an EMBL/GenBank/DDBJ whole genome shotgun (WGS) entry which is preliminary data.</text>
</comment>
<accession>A0A1Q8Q9D9</accession>
<evidence type="ECO:0008006" key="3">
    <source>
        <dbReference type="Google" id="ProtNLM"/>
    </source>
</evidence>
<proteinExistence type="predicted"/>
<name>A0A1Q8Q9D9_9BACI</name>
<sequence>MKITAVFACRTFKLIMEVNHVEYWLLDMKEFLRNDEGKFSELRDDVNTILSLRISEISGTLVWSNGVNFDTAVLVENSMNVDFLLGRDK</sequence>
<keyword evidence="2" id="KW-1185">Reference proteome</keyword>
<dbReference type="STRING" id="1714264.BTO30_00535"/>
<reference evidence="1 2" key="1">
    <citation type="submission" date="2016-12" db="EMBL/GenBank/DDBJ databases">
        <title>Domibacillus antri genome sequencing.</title>
        <authorList>
            <person name="Verma A."/>
            <person name="Krishnamurthi S."/>
        </authorList>
    </citation>
    <scope>NUCLEOTIDE SEQUENCE [LARGE SCALE GENOMIC DNA]</scope>
    <source>
        <strain evidence="1 2">XD80</strain>
    </source>
</reference>
<organism evidence="1 2">
    <name type="scientific">Domibacillus antri</name>
    <dbReference type="NCBI Taxonomy" id="1714264"/>
    <lineage>
        <taxon>Bacteria</taxon>
        <taxon>Bacillati</taxon>
        <taxon>Bacillota</taxon>
        <taxon>Bacilli</taxon>
        <taxon>Bacillales</taxon>
        <taxon>Bacillaceae</taxon>
        <taxon>Domibacillus</taxon>
    </lineage>
</organism>
<protein>
    <recommendedName>
        <fullName evidence="3">DUF2442 domain-containing protein</fullName>
    </recommendedName>
</protein>
<gene>
    <name evidence="1" type="ORF">BTO30_00535</name>
</gene>
<evidence type="ECO:0000313" key="2">
    <source>
        <dbReference type="Proteomes" id="UP000185568"/>
    </source>
</evidence>
<dbReference type="EMBL" id="MSDU01000003">
    <property type="protein sequence ID" value="OLN23950.1"/>
    <property type="molecule type" value="Genomic_DNA"/>
</dbReference>